<sequence length="137" mass="15340">MIPLSFMQKLELEVEISFTLAQGNGGQNVNKVATAVQLRFDVVNSALLSEHARATILASGDSRLTKEGVLVLRAQEFRTQVKNKVAALERLKELIDSASEVRKKRRPTRPSRGAKERRLKQKTVRATIKQGRGKVEF</sequence>
<proteinExistence type="predicted"/>
<dbReference type="GO" id="GO:0004045">
    <property type="term" value="F:peptidyl-tRNA hydrolase activity"/>
    <property type="evidence" value="ECO:0007669"/>
    <property type="project" value="UniProtKB-EC"/>
</dbReference>
<dbReference type="InterPro" id="IPR000352">
    <property type="entry name" value="Pep_chain_release_fac_I"/>
</dbReference>
<dbReference type="PANTHER" id="PTHR47814">
    <property type="entry name" value="PEPTIDYL-TRNA HYDROLASE ARFB"/>
    <property type="match status" value="1"/>
</dbReference>
<evidence type="ECO:0000256" key="1">
    <source>
        <dbReference type="SAM" id="MobiDB-lite"/>
    </source>
</evidence>
<dbReference type="NCBIfam" id="NF006718">
    <property type="entry name" value="PRK09256.1"/>
    <property type="match status" value="1"/>
</dbReference>
<keyword evidence="3" id="KW-0378">Hydrolase</keyword>
<dbReference type="Pfam" id="PF00472">
    <property type="entry name" value="RF-1"/>
    <property type="match status" value="1"/>
</dbReference>
<dbReference type="PANTHER" id="PTHR47814:SF1">
    <property type="entry name" value="PEPTIDYL-TRNA HYDROLASE ARFB"/>
    <property type="match status" value="1"/>
</dbReference>
<dbReference type="EMBL" id="JBHSCX010000015">
    <property type="protein sequence ID" value="MFC4363074.1"/>
    <property type="molecule type" value="Genomic_DNA"/>
</dbReference>
<dbReference type="RefSeq" id="WP_290265171.1">
    <property type="nucleotide sequence ID" value="NZ_JAUFQG010000006.1"/>
</dbReference>
<name>A0ABV8V6G0_9GAMM</name>
<reference evidence="4" key="1">
    <citation type="journal article" date="2019" name="Int. J. Syst. Evol. Microbiol.">
        <title>The Global Catalogue of Microorganisms (GCM) 10K type strain sequencing project: providing services to taxonomists for standard genome sequencing and annotation.</title>
        <authorList>
            <consortium name="The Broad Institute Genomics Platform"/>
            <consortium name="The Broad Institute Genome Sequencing Center for Infectious Disease"/>
            <person name="Wu L."/>
            <person name="Ma J."/>
        </authorList>
    </citation>
    <scope>NUCLEOTIDE SEQUENCE [LARGE SCALE GENOMIC DNA]</scope>
    <source>
        <strain evidence="4">CECT 8570</strain>
    </source>
</reference>
<keyword evidence="4" id="KW-1185">Reference proteome</keyword>
<organism evidence="3 4">
    <name type="scientific">Simiduia curdlanivorans</name>
    <dbReference type="NCBI Taxonomy" id="1492769"/>
    <lineage>
        <taxon>Bacteria</taxon>
        <taxon>Pseudomonadati</taxon>
        <taxon>Pseudomonadota</taxon>
        <taxon>Gammaproteobacteria</taxon>
        <taxon>Cellvibrionales</taxon>
        <taxon>Cellvibrionaceae</taxon>
        <taxon>Simiduia</taxon>
    </lineage>
</organism>
<feature type="domain" description="Prokaryotic-type class I peptide chain release factors" evidence="2">
    <location>
        <begin position="13"/>
        <end position="131"/>
    </location>
</feature>
<dbReference type="EC" id="3.1.1.29" evidence="3"/>
<dbReference type="SUPFAM" id="SSF110916">
    <property type="entry name" value="Peptidyl-tRNA hydrolase domain-like"/>
    <property type="match status" value="1"/>
</dbReference>
<evidence type="ECO:0000313" key="4">
    <source>
        <dbReference type="Proteomes" id="UP001595840"/>
    </source>
</evidence>
<dbReference type="Proteomes" id="UP001595840">
    <property type="component" value="Unassembled WGS sequence"/>
</dbReference>
<feature type="region of interest" description="Disordered" evidence="1">
    <location>
        <begin position="99"/>
        <end position="125"/>
    </location>
</feature>
<evidence type="ECO:0000259" key="2">
    <source>
        <dbReference type="Pfam" id="PF00472"/>
    </source>
</evidence>
<comment type="caution">
    <text evidence="3">The sequence shown here is derived from an EMBL/GenBank/DDBJ whole genome shotgun (WGS) entry which is preliminary data.</text>
</comment>
<accession>A0ABV8V6G0</accession>
<evidence type="ECO:0000313" key="3">
    <source>
        <dbReference type="EMBL" id="MFC4363074.1"/>
    </source>
</evidence>
<gene>
    <name evidence="3" type="primary">arfB</name>
    <name evidence="3" type="ORF">ACFOX3_12225</name>
</gene>
<dbReference type="Gene3D" id="3.30.160.20">
    <property type="match status" value="1"/>
</dbReference>
<protein>
    <submittedName>
        <fullName evidence="3">Alternative ribosome rescue aminoacyl-tRNA hydrolase ArfB</fullName>
        <ecNumber evidence="3">3.1.1.29</ecNumber>
    </submittedName>
</protein>